<evidence type="ECO:0000313" key="1">
    <source>
        <dbReference type="EMBL" id="GES03083.1"/>
    </source>
</evidence>
<comment type="caution">
    <text evidence="1">The sequence shown here is derived from an EMBL/GenBank/DDBJ whole genome shotgun (WGS) entry which is preliminary data.</text>
</comment>
<sequence length="61" mass="6544">MSELARKPPIRKNVPTMGRHQALASFLASRSKRRPGGVGSDHGWGWRGCCVGNHPPGGYCG</sequence>
<protein>
    <submittedName>
        <fullName evidence="1">Uncharacterized protein</fullName>
    </submittedName>
</protein>
<reference evidence="1 2" key="1">
    <citation type="submission" date="2019-10" db="EMBL/GenBank/DDBJ databases">
        <title>Whole genome shotgun sequence of Acrocarpospora corrugata NBRC 13972.</title>
        <authorList>
            <person name="Ichikawa N."/>
            <person name="Kimura A."/>
            <person name="Kitahashi Y."/>
            <person name="Komaki H."/>
            <person name="Oguchi A."/>
        </authorList>
    </citation>
    <scope>NUCLEOTIDE SEQUENCE [LARGE SCALE GENOMIC DNA]</scope>
    <source>
        <strain evidence="1 2">NBRC 13972</strain>
    </source>
</reference>
<gene>
    <name evidence="1" type="ORF">Acor_51490</name>
</gene>
<keyword evidence="2" id="KW-1185">Reference proteome</keyword>
<dbReference type="Proteomes" id="UP000334990">
    <property type="component" value="Unassembled WGS sequence"/>
</dbReference>
<dbReference type="AlphaFoldDB" id="A0A5M3W7A5"/>
<dbReference type="EMBL" id="BLAD01000064">
    <property type="protein sequence ID" value="GES03083.1"/>
    <property type="molecule type" value="Genomic_DNA"/>
</dbReference>
<accession>A0A5M3W7A5</accession>
<name>A0A5M3W7A5_9ACTN</name>
<proteinExistence type="predicted"/>
<evidence type="ECO:0000313" key="2">
    <source>
        <dbReference type="Proteomes" id="UP000334990"/>
    </source>
</evidence>
<organism evidence="1 2">
    <name type="scientific">Acrocarpospora corrugata</name>
    <dbReference type="NCBI Taxonomy" id="35763"/>
    <lineage>
        <taxon>Bacteria</taxon>
        <taxon>Bacillati</taxon>
        <taxon>Actinomycetota</taxon>
        <taxon>Actinomycetes</taxon>
        <taxon>Streptosporangiales</taxon>
        <taxon>Streptosporangiaceae</taxon>
        <taxon>Acrocarpospora</taxon>
    </lineage>
</organism>